<gene>
    <name evidence="2" type="ORF">QR680_003219</name>
</gene>
<evidence type="ECO:0000256" key="1">
    <source>
        <dbReference type="SAM" id="Coils"/>
    </source>
</evidence>
<dbReference type="AlphaFoldDB" id="A0AA39LJN8"/>
<sequence>MSHLNVDERATLLEMVDTLLATIEVAELRVQADDLARQNDLADKSDQADELLMELKRKMGGLKNDDTLIENAVKEHLAQLRVDLENLNSEHSEAMNRKNRVIEELNDSKKELKAKISSVEAKIRSESAAVVKTTNALKKAEGVLAAERKQRKALVASLKDRIKYAEHITEEYR</sequence>
<dbReference type="EMBL" id="JAUCMV010000005">
    <property type="protein sequence ID" value="KAK0399797.1"/>
    <property type="molecule type" value="Genomic_DNA"/>
</dbReference>
<organism evidence="2 3">
    <name type="scientific">Steinernema hermaphroditum</name>
    <dbReference type="NCBI Taxonomy" id="289476"/>
    <lineage>
        <taxon>Eukaryota</taxon>
        <taxon>Metazoa</taxon>
        <taxon>Ecdysozoa</taxon>
        <taxon>Nematoda</taxon>
        <taxon>Chromadorea</taxon>
        <taxon>Rhabditida</taxon>
        <taxon>Tylenchina</taxon>
        <taxon>Panagrolaimomorpha</taxon>
        <taxon>Strongyloidoidea</taxon>
        <taxon>Steinernematidae</taxon>
        <taxon>Steinernema</taxon>
    </lineage>
</organism>
<reference evidence="2" key="1">
    <citation type="submission" date="2023-06" db="EMBL/GenBank/DDBJ databases">
        <title>Genomic analysis of the entomopathogenic nematode Steinernema hermaphroditum.</title>
        <authorList>
            <person name="Schwarz E.M."/>
            <person name="Heppert J.K."/>
            <person name="Baniya A."/>
            <person name="Schwartz H.T."/>
            <person name="Tan C.-H."/>
            <person name="Antoshechkin I."/>
            <person name="Sternberg P.W."/>
            <person name="Goodrich-Blair H."/>
            <person name="Dillman A.R."/>
        </authorList>
    </citation>
    <scope>NUCLEOTIDE SEQUENCE</scope>
    <source>
        <strain evidence="2">PS9179</strain>
        <tissue evidence="2">Whole animal</tissue>
    </source>
</reference>
<keyword evidence="3" id="KW-1185">Reference proteome</keyword>
<keyword evidence="1" id="KW-0175">Coiled coil</keyword>
<proteinExistence type="predicted"/>
<comment type="caution">
    <text evidence="2">The sequence shown here is derived from an EMBL/GenBank/DDBJ whole genome shotgun (WGS) entry which is preliminary data.</text>
</comment>
<protein>
    <submittedName>
        <fullName evidence="2">Uncharacterized protein</fullName>
    </submittedName>
</protein>
<dbReference type="Proteomes" id="UP001175271">
    <property type="component" value="Unassembled WGS sequence"/>
</dbReference>
<name>A0AA39LJN8_9BILA</name>
<accession>A0AA39LJN8</accession>
<evidence type="ECO:0000313" key="3">
    <source>
        <dbReference type="Proteomes" id="UP001175271"/>
    </source>
</evidence>
<feature type="coiled-coil region" evidence="1">
    <location>
        <begin position="38"/>
        <end position="129"/>
    </location>
</feature>
<evidence type="ECO:0000313" key="2">
    <source>
        <dbReference type="EMBL" id="KAK0399797.1"/>
    </source>
</evidence>